<dbReference type="Proteomes" id="UP000288178">
    <property type="component" value="Unassembled WGS sequence"/>
</dbReference>
<comment type="caution">
    <text evidence="2">The sequence shown here is derived from an EMBL/GenBank/DDBJ whole genome shotgun (WGS) entry which is preliminary data.</text>
</comment>
<proteinExistence type="predicted"/>
<accession>A0A437JK43</accession>
<gene>
    <name evidence="2" type="ORF">ENE75_24390</name>
</gene>
<keyword evidence="1" id="KW-0812">Transmembrane</keyword>
<feature type="transmembrane region" description="Helical" evidence="1">
    <location>
        <begin position="39"/>
        <end position="62"/>
    </location>
</feature>
<feature type="transmembrane region" description="Helical" evidence="1">
    <location>
        <begin position="121"/>
        <end position="142"/>
    </location>
</feature>
<evidence type="ECO:0000313" key="3">
    <source>
        <dbReference type="Proteomes" id="UP000288178"/>
    </source>
</evidence>
<protein>
    <submittedName>
        <fullName evidence="2">Uncharacterized protein</fullName>
    </submittedName>
</protein>
<evidence type="ECO:0000313" key="2">
    <source>
        <dbReference type="EMBL" id="RVT47060.1"/>
    </source>
</evidence>
<sequence>MRALWNTYNGSAALMGVAIAALASVYVSSGYLVGYRYSAWWSAALHGPMFAVGLYVYLAVAFNTAHAARSWKKVLGLVAWLLLGVLVPYSVGYGLVLLLTVLGLVIPELTYLPLGLGTFEVAVHITWLGFLSALVGLGFLVVQSLRGRAYERERADA</sequence>
<dbReference type="AlphaFoldDB" id="A0A437JK43"/>
<keyword evidence="1" id="KW-0472">Membrane</keyword>
<feature type="transmembrane region" description="Helical" evidence="1">
    <location>
        <begin position="74"/>
        <end position="101"/>
    </location>
</feature>
<name>A0A437JK43_9BURK</name>
<keyword evidence="1" id="KW-1133">Transmembrane helix</keyword>
<reference evidence="2 3" key="1">
    <citation type="submission" date="2019-01" db="EMBL/GenBank/DDBJ databases">
        <authorList>
            <person name="Chen W.-M."/>
        </authorList>
    </citation>
    <scope>NUCLEOTIDE SEQUENCE [LARGE SCALE GENOMIC DNA]</scope>
    <source>
        <strain evidence="2 3">ICH-3</strain>
    </source>
</reference>
<evidence type="ECO:0000256" key="1">
    <source>
        <dbReference type="SAM" id="Phobius"/>
    </source>
</evidence>
<dbReference type="RefSeq" id="WP_128201672.1">
    <property type="nucleotide sequence ID" value="NZ_SACT01000023.1"/>
</dbReference>
<keyword evidence="3" id="KW-1185">Reference proteome</keyword>
<dbReference type="EMBL" id="SACT01000023">
    <property type="protein sequence ID" value="RVT47060.1"/>
    <property type="molecule type" value="Genomic_DNA"/>
</dbReference>
<organism evidence="2 3">
    <name type="scientific">Rubrivivax albus</name>
    <dbReference type="NCBI Taxonomy" id="2499835"/>
    <lineage>
        <taxon>Bacteria</taxon>
        <taxon>Pseudomonadati</taxon>
        <taxon>Pseudomonadota</taxon>
        <taxon>Betaproteobacteria</taxon>
        <taxon>Burkholderiales</taxon>
        <taxon>Sphaerotilaceae</taxon>
        <taxon>Rubrivivax</taxon>
    </lineage>
</organism>
<feature type="transmembrane region" description="Helical" evidence="1">
    <location>
        <begin position="12"/>
        <end position="33"/>
    </location>
</feature>